<evidence type="ECO:0000256" key="4">
    <source>
        <dbReference type="ARBA" id="ARBA00022801"/>
    </source>
</evidence>
<protein>
    <recommendedName>
        <fullName evidence="6">3'(2'),5'-bisphosphate nucleotidase CysQ</fullName>
        <ecNumber evidence="6">3.1.3.7</ecNumber>
    </recommendedName>
    <alternativeName>
        <fullName evidence="6">3'(2'),5-bisphosphonucleoside 3'(2')-phosphohydrolase</fullName>
    </alternativeName>
    <alternativeName>
        <fullName evidence="6">3'-phosphoadenosine 5'-phosphate phosphatase</fullName>
        <shortName evidence="6">PAP phosphatase</shortName>
    </alternativeName>
</protein>
<comment type="function">
    <text evidence="6">Converts adenosine-3',5'-bisphosphate (PAP) to AMP.</text>
</comment>
<keyword evidence="3 6" id="KW-0997">Cell inner membrane</keyword>
<dbReference type="Proteomes" id="UP000202922">
    <property type="component" value="Unassembled WGS sequence"/>
</dbReference>
<comment type="similarity">
    <text evidence="1 6">Belongs to the inositol monophosphatase superfamily. CysQ family.</text>
</comment>
<dbReference type="GO" id="GO:0000103">
    <property type="term" value="P:sulfate assimilation"/>
    <property type="evidence" value="ECO:0007669"/>
    <property type="project" value="TreeGrafter"/>
</dbReference>
<evidence type="ECO:0000313" key="9">
    <source>
        <dbReference type="Proteomes" id="UP000202922"/>
    </source>
</evidence>
<sequence length="307" mass="33137">MSAMGQGLLAVLVAADHKVIAEFLQRPAVLPHCRRGLNGVRDLDFQKLETVSRRAALEAGAKIMEIYQSDDFEVKSKSDESPVTEADEAADAMISAALKEAFPDVLIVTEEQADSHAESAENFLIVDPLDGTKEFVKRRGEFTVNIAYVEKGVPVRGVVYAPAKDRLFYTQADGTSVEETGDLALDAVGAVKPIKVSTPNNDSLIVVASKSHRDQATDDYIGKYAVKDMTSAGSSLKFCLVATGEADLYPRLGRTMEWDTAAGHAVVLGAGGQVLRFDDHSPLTYGKPIYENPFFIVTAPGVELKEA</sequence>
<feature type="binding site" evidence="6">
    <location>
        <position position="259"/>
    </location>
    <ligand>
        <name>Mg(2+)</name>
        <dbReference type="ChEBI" id="CHEBI:18420"/>
        <label>2</label>
    </ligand>
</feature>
<dbReference type="PANTHER" id="PTHR43028">
    <property type="entry name" value="3'(2'),5'-BISPHOSPHATE NUCLEOTIDASE 1"/>
    <property type="match status" value="1"/>
</dbReference>
<dbReference type="GO" id="GO:0046854">
    <property type="term" value="P:phosphatidylinositol phosphate biosynthetic process"/>
    <property type="evidence" value="ECO:0007669"/>
    <property type="project" value="InterPro"/>
</dbReference>
<comment type="subcellular location">
    <subcellularLocation>
        <location evidence="6">Cell inner membrane</location>
        <topology evidence="6">Peripheral membrane protein</topology>
        <orientation evidence="6">Cytoplasmic side</orientation>
    </subcellularLocation>
</comment>
<comment type="catalytic activity">
    <reaction evidence="6">
        <text>adenosine 3',5'-bisphosphate + H2O = AMP + phosphate</text>
        <dbReference type="Rhea" id="RHEA:10040"/>
        <dbReference type="ChEBI" id="CHEBI:15377"/>
        <dbReference type="ChEBI" id="CHEBI:43474"/>
        <dbReference type="ChEBI" id="CHEBI:58343"/>
        <dbReference type="ChEBI" id="CHEBI:456215"/>
        <dbReference type="EC" id="3.1.3.7"/>
    </reaction>
</comment>
<feature type="binding site" evidence="7">
    <location>
        <position position="110"/>
    </location>
    <ligand>
        <name>Mg(2+)</name>
        <dbReference type="ChEBI" id="CHEBI:18420"/>
        <label>1</label>
        <note>catalytic</note>
    </ligand>
</feature>
<dbReference type="GO" id="GO:0008441">
    <property type="term" value="F:3'(2'),5'-bisphosphate nucleotidase activity"/>
    <property type="evidence" value="ECO:0007669"/>
    <property type="project" value="UniProtKB-UniRule"/>
</dbReference>
<dbReference type="GO" id="GO:0050427">
    <property type="term" value="P:3'-phosphoadenosine 5'-phosphosulfate metabolic process"/>
    <property type="evidence" value="ECO:0007669"/>
    <property type="project" value="TreeGrafter"/>
</dbReference>
<dbReference type="CDD" id="cd01638">
    <property type="entry name" value="CysQ"/>
    <property type="match status" value="1"/>
</dbReference>
<feature type="binding site" evidence="7">
    <location>
        <position position="259"/>
    </location>
    <ligand>
        <name>Mg(2+)</name>
        <dbReference type="ChEBI" id="CHEBI:18420"/>
        <label>1</label>
        <note>catalytic</note>
    </ligand>
</feature>
<dbReference type="Pfam" id="PF00459">
    <property type="entry name" value="Inositol_P"/>
    <property type="match status" value="1"/>
</dbReference>
<name>A0A238KVQ6_9RHOB</name>
<evidence type="ECO:0000256" key="1">
    <source>
        <dbReference type="ARBA" id="ARBA00005289"/>
    </source>
</evidence>
<keyword evidence="6 7" id="KW-0460">Magnesium</keyword>
<dbReference type="HAMAP" id="MF_02095">
    <property type="entry name" value="CysQ"/>
    <property type="match status" value="1"/>
</dbReference>
<dbReference type="AlphaFoldDB" id="A0A238KVQ6"/>
<feature type="binding site" evidence="7">
    <location>
        <position position="129"/>
    </location>
    <ligand>
        <name>Mg(2+)</name>
        <dbReference type="ChEBI" id="CHEBI:18420"/>
        <label>1</label>
        <note>catalytic</note>
    </ligand>
</feature>
<keyword evidence="9" id="KW-1185">Reference proteome</keyword>
<dbReference type="GO" id="GO:0000287">
    <property type="term" value="F:magnesium ion binding"/>
    <property type="evidence" value="ECO:0007669"/>
    <property type="project" value="UniProtKB-UniRule"/>
</dbReference>
<feature type="binding site" evidence="6">
    <location>
        <position position="130"/>
    </location>
    <ligand>
        <name>Mg(2+)</name>
        <dbReference type="ChEBI" id="CHEBI:18420"/>
        <label>2</label>
    </ligand>
</feature>
<accession>A0A238KVQ6</accession>
<dbReference type="InterPro" id="IPR020550">
    <property type="entry name" value="Inositol_monophosphatase_CS"/>
</dbReference>
<keyword evidence="4 6" id="KW-0378">Hydrolase</keyword>
<feature type="binding site" evidence="6">
    <location>
        <position position="127"/>
    </location>
    <ligand>
        <name>Mg(2+)</name>
        <dbReference type="ChEBI" id="CHEBI:18420"/>
        <label>1</label>
    </ligand>
</feature>
<feature type="binding site" evidence="6">
    <location>
        <position position="127"/>
    </location>
    <ligand>
        <name>Mg(2+)</name>
        <dbReference type="ChEBI" id="CHEBI:18420"/>
        <label>2</label>
    </ligand>
</feature>
<keyword evidence="5 6" id="KW-0472">Membrane</keyword>
<feature type="binding site" evidence="7">
    <location>
        <position position="127"/>
    </location>
    <ligand>
        <name>Mg(2+)</name>
        <dbReference type="ChEBI" id="CHEBI:18420"/>
        <label>1</label>
        <note>catalytic</note>
    </ligand>
</feature>
<proteinExistence type="inferred from homology"/>
<evidence type="ECO:0000256" key="7">
    <source>
        <dbReference type="PIRSR" id="PIRSR600760-2"/>
    </source>
</evidence>
<dbReference type="InterPro" id="IPR000760">
    <property type="entry name" value="Inositol_monophosphatase-like"/>
</dbReference>
<evidence type="ECO:0000256" key="3">
    <source>
        <dbReference type="ARBA" id="ARBA00022519"/>
    </source>
</evidence>
<dbReference type="GO" id="GO:0005886">
    <property type="term" value="C:plasma membrane"/>
    <property type="evidence" value="ECO:0007669"/>
    <property type="project" value="UniProtKB-SubCell"/>
</dbReference>
<evidence type="ECO:0000256" key="2">
    <source>
        <dbReference type="ARBA" id="ARBA00022475"/>
    </source>
</evidence>
<dbReference type="InterPro" id="IPR050725">
    <property type="entry name" value="CysQ/Inositol_MonoPase"/>
</dbReference>
<dbReference type="InterPro" id="IPR006240">
    <property type="entry name" value="CysQ"/>
</dbReference>
<keyword evidence="2 6" id="KW-1003">Cell membrane</keyword>
<dbReference type="PRINTS" id="PR00377">
    <property type="entry name" value="IMPHPHTASES"/>
</dbReference>
<evidence type="ECO:0000313" key="8">
    <source>
        <dbReference type="EMBL" id="SMX46859.1"/>
    </source>
</evidence>
<feature type="binding site" evidence="6">
    <location>
        <position position="110"/>
    </location>
    <ligand>
        <name>Mg(2+)</name>
        <dbReference type="ChEBI" id="CHEBI:18420"/>
        <label>1</label>
    </ligand>
</feature>
<dbReference type="Gene3D" id="3.40.190.80">
    <property type="match status" value="1"/>
</dbReference>
<dbReference type="EC" id="3.1.3.7" evidence="6"/>
<feature type="binding site" evidence="6">
    <location>
        <begin position="129"/>
        <end position="132"/>
    </location>
    <ligand>
        <name>substrate</name>
    </ligand>
</feature>
<dbReference type="NCBIfam" id="TIGR01331">
    <property type="entry name" value="bisphos_cysQ"/>
    <property type="match status" value="1"/>
</dbReference>
<evidence type="ECO:0000256" key="5">
    <source>
        <dbReference type="ARBA" id="ARBA00023136"/>
    </source>
</evidence>
<dbReference type="EMBL" id="FXYE01000002">
    <property type="protein sequence ID" value="SMX46859.1"/>
    <property type="molecule type" value="Genomic_DNA"/>
</dbReference>
<organism evidence="8 9">
    <name type="scientific">Actibacterium lipolyticum</name>
    <dbReference type="NCBI Taxonomy" id="1524263"/>
    <lineage>
        <taxon>Bacteria</taxon>
        <taxon>Pseudomonadati</taxon>
        <taxon>Pseudomonadota</taxon>
        <taxon>Alphaproteobacteria</taxon>
        <taxon>Rhodobacterales</taxon>
        <taxon>Roseobacteraceae</taxon>
        <taxon>Actibacterium</taxon>
    </lineage>
</organism>
<dbReference type="Gene3D" id="3.30.540.10">
    <property type="entry name" value="Fructose-1,6-Bisphosphatase, subunit A, domain 1"/>
    <property type="match status" value="1"/>
</dbReference>
<gene>
    <name evidence="6 8" type="primary">cysQ</name>
    <name evidence="8" type="ORF">COL8621_03269</name>
</gene>
<dbReference type="PROSITE" id="PS00630">
    <property type="entry name" value="IMP_2"/>
    <property type="match status" value="1"/>
</dbReference>
<reference evidence="9" key="1">
    <citation type="submission" date="2017-05" db="EMBL/GenBank/DDBJ databases">
        <authorList>
            <person name="Rodrigo-Torres L."/>
            <person name="Arahal R. D."/>
            <person name="Lucena T."/>
        </authorList>
    </citation>
    <scope>NUCLEOTIDE SEQUENCE [LARGE SCALE GENOMIC DNA]</scope>
    <source>
        <strain evidence="9">CECT 8621</strain>
    </source>
</reference>
<dbReference type="SUPFAM" id="SSF56655">
    <property type="entry name" value="Carbohydrate phosphatase"/>
    <property type="match status" value="1"/>
</dbReference>
<keyword evidence="6 7" id="KW-0479">Metal-binding</keyword>
<comment type="cofactor">
    <cofactor evidence="6 7">
        <name>Mg(2+)</name>
        <dbReference type="ChEBI" id="CHEBI:18420"/>
    </cofactor>
</comment>
<feature type="binding site" evidence="6">
    <location>
        <position position="110"/>
    </location>
    <ligand>
        <name>substrate</name>
    </ligand>
</feature>
<feature type="binding site" evidence="6">
    <location>
        <position position="129"/>
    </location>
    <ligand>
        <name>Mg(2+)</name>
        <dbReference type="ChEBI" id="CHEBI:18420"/>
        <label>1</label>
    </ligand>
</feature>
<feature type="binding site" evidence="6">
    <location>
        <position position="259"/>
    </location>
    <ligand>
        <name>substrate</name>
    </ligand>
</feature>
<evidence type="ECO:0000256" key="6">
    <source>
        <dbReference type="HAMAP-Rule" id="MF_02095"/>
    </source>
</evidence>
<dbReference type="PANTHER" id="PTHR43028:SF5">
    <property type="entry name" value="3'(2'),5'-BISPHOSPHATE NUCLEOTIDASE 1"/>
    <property type="match status" value="1"/>
</dbReference>
<feature type="binding site" evidence="7">
    <location>
        <position position="130"/>
    </location>
    <ligand>
        <name>Mg(2+)</name>
        <dbReference type="ChEBI" id="CHEBI:18420"/>
        <label>1</label>
        <note>catalytic</note>
    </ligand>
</feature>